<dbReference type="InterPro" id="IPR020841">
    <property type="entry name" value="PKS_Beta-ketoAc_synthase_dom"/>
</dbReference>
<dbReference type="Pfam" id="PF14765">
    <property type="entry name" value="PS-DH"/>
    <property type="match status" value="1"/>
</dbReference>
<keyword evidence="5" id="KW-0521">NADP</keyword>
<dbReference type="SUPFAM" id="SSF55048">
    <property type="entry name" value="Probable ACP-binding domain of malonyl-CoA ACP transacylase"/>
    <property type="match status" value="1"/>
</dbReference>
<dbReference type="Pfam" id="PF23297">
    <property type="entry name" value="ACP_SdgA_C"/>
    <property type="match status" value="1"/>
</dbReference>
<dbReference type="Proteomes" id="UP000766486">
    <property type="component" value="Unassembled WGS sequence"/>
</dbReference>
<evidence type="ECO:0000256" key="5">
    <source>
        <dbReference type="ARBA" id="ARBA00022857"/>
    </source>
</evidence>
<dbReference type="PROSITE" id="PS52019">
    <property type="entry name" value="PKS_MFAS_DH"/>
    <property type="match status" value="1"/>
</dbReference>
<dbReference type="InterPro" id="IPR013968">
    <property type="entry name" value="PKS_KR"/>
</dbReference>
<keyword evidence="3" id="KW-0597">Phosphoprotein</keyword>
<dbReference type="InterPro" id="IPR001227">
    <property type="entry name" value="Ac_transferase_dom_sf"/>
</dbReference>
<dbReference type="Pfam" id="PF00698">
    <property type="entry name" value="Acyl_transf_1"/>
    <property type="match status" value="1"/>
</dbReference>
<evidence type="ECO:0000256" key="4">
    <source>
        <dbReference type="ARBA" id="ARBA00022679"/>
    </source>
</evidence>
<dbReference type="InterPro" id="IPR018201">
    <property type="entry name" value="Ketoacyl_synth_AS"/>
</dbReference>
<dbReference type="InterPro" id="IPR036291">
    <property type="entry name" value="NAD(P)-bd_dom_sf"/>
</dbReference>
<keyword evidence="2" id="KW-0596">Phosphopantetheine</keyword>
<dbReference type="InterPro" id="IPR016036">
    <property type="entry name" value="Malonyl_transacylase_ACP-bd"/>
</dbReference>
<protein>
    <recommendedName>
        <fullName evidence="15">Carrier domain-containing protein</fullName>
    </recommendedName>
</protein>
<dbReference type="InterPro" id="IPR050091">
    <property type="entry name" value="PKS_NRPS_Biosynth_Enz"/>
</dbReference>
<dbReference type="SUPFAM" id="SSF47336">
    <property type="entry name" value="ACP-like"/>
    <property type="match status" value="1"/>
</dbReference>
<dbReference type="CDD" id="cd00833">
    <property type="entry name" value="PKS"/>
    <property type="match status" value="1"/>
</dbReference>
<dbReference type="SMART" id="SM00822">
    <property type="entry name" value="PKS_KR"/>
    <property type="match status" value="1"/>
</dbReference>
<dbReference type="InterPro" id="IPR029063">
    <property type="entry name" value="SAM-dependent_MTases_sf"/>
</dbReference>
<dbReference type="PROSITE" id="PS00012">
    <property type="entry name" value="PHOSPHOPANTETHEINE"/>
    <property type="match status" value="1"/>
</dbReference>
<dbReference type="Gene3D" id="3.40.366.10">
    <property type="entry name" value="Malonyl-Coenzyme A Acyl Carrier Protein, domain 2"/>
    <property type="match status" value="1"/>
</dbReference>
<evidence type="ECO:0000259" key="12">
    <source>
        <dbReference type="PROSITE" id="PS52019"/>
    </source>
</evidence>
<dbReference type="Pfam" id="PF23114">
    <property type="entry name" value="NAD-bd_HRPKS_sdrA"/>
    <property type="match status" value="1"/>
</dbReference>
<dbReference type="InterPro" id="IPR016039">
    <property type="entry name" value="Thiolase-like"/>
</dbReference>
<evidence type="ECO:0000256" key="3">
    <source>
        <dbReference type="ARBA" id="ARBA00022553"/>
    </source>
</evidence>
<keyword evidence="6" id="KW-0560">Oxidoreductase</keyword>
<dbReference type="SUPFAM" id="SSF51735">
    <property type="entry name" value="NAD(P)-binding Rossmann-fold domains"/>
    <property type="match status" value="2"/>
</dbReference>
<keyword evidence="14" id="KW-1185">Reference proteome</keyword>
<dbReference type="PANTHER" id="PTHR43775:SF29">
    <property type="entry name" value="ASPERFURANONE POLYKETIDE SYNTHASE AFOG-RELATED"/>
    <property type="match status" value="1"/>
</dbReference>
<dbReference type="Gene3D" id="1.10.1200.10">
    <property type="entry name" value="ACP-like"/>
    <property type="match status" value="1"/>
</dbReference>
<feature type="domain" description="Carrier" evidence="10">
    <location>
        <begin position="2529"/>
        <end position="2606"/>
    </location>
</feature>
<evidence type="ECO:0008006" key="15">
    <source>
        <dbReference type="Google" id="ProtNLM"/>
    </source>
</evidence>
<dbReference type="InterPro" id="IPR014043">
    <property type="entry name" value="Acyl_transferase_dom"/>
</dbReference>
<dbReference type="InterPro" id="IPR014031">
    <property type="entry name" value="Ketoacyl_synth_C"/>
</dbReference>
<dbReference type="SMART" id="SM00825">
    <property type="entry name" value="PKS_KS"/>
    <property type="match status" value="1"/>
</dbReference>
<dbReference type="Gene3D" id="3.40.50.150">
    <property type="entry name" value="Vaccinia Virus protein VP39"/>
    <property type="match status" value="1"/>
</dbReference>
<dbReference type="Gene3D" id="3.40.50.720">
    <property type="entry name" value="NAD(P)-binding Rossmann-like Domain"/>
    <property type="match status" value="1"/>
</dbReference>
<dbReference type="PROSITE" id="PS50075">
    <property type="entry name" value="CARRIER"/>
    <property type="match status" value="1"/>
</dbReference>
<dbReference type="Gene3D" id="3.10.129.110">
    <property type="entry name" value="Polyketide synthase dehydratase"/>
    <property type="match status" value="1"/>
</dbReference>
<dbReference type="InterPro" id="IPR011032">
    <property type="entry name" value="GroES-like_sf"/>
</dbReference>
<keyword evidence="4" id="KW-0808">Transferase</keyword>
<comment type="caution">
    <text evidence="13">The sequence shown here is derived from an EMBL/GenBank/DDBJ whole genome shotgun (WGS) entry which is preliminary data.</text>
</comment>
<dbReference type="Pfam" id="PF21089">
    <property type="entry name" value="PKS_DH_N"/>
    <property type="match status" value="1"/>
</dbReference>
<feature type="region of interest" description="C-terminal hotdog fold" evidence="9">
    <location>
        <begin position="1162"/>
        <end position="1313"/>
    </location>
</feature>
<dbReference type="EMBL" id="CABFNS010000856">
    <property type="protein sequence ID" value="VUC33075.1"/>
    <property type="molecule type" value="Genomic_DNA"/>
</dbReference>
<dbReference type="Gene3D" id="3.40.47.10">
    <property type="match status" value="1"/>
</dbReference>
<evidence type="ECO:0000256" key="1">
    <source>
        <dbReference type="ARBA" id="ARBA00005179"/>
    </source>
</evidence>
<evidence type="ECO:0000313" key="14">
    <source>
        <dbReference type="Proteomes" id="UP000766486"/>
    </source>
</evidence>
<accession>A0ABY6UNZ8</accession>
<dbReference type="SUPFAM" id="SSF50129">
    <property type="entry name" value="GroES-like"/>
    <property type="match status" value="1"/>
</dbReference>
<dbReference type="SUPFAM" id="SSF52151">
    <property type="entry name" value="FabD/lysophospholipase-like"/>
    <property type="match status" value="1"/>
</dbReference>
<evidence type="ECO:0000256" key="6">
    <source>
        <dbReference type="ARBA" id="ARBA00023002"/>
    </source>
</evidence>
<feature type="region of interest" description="N-terminal hotdog fold" evidence="9">
    <location>
        <begin position="999"/>
        <end position="1134"/>
    </location>
</feature>
<proteinExistence type="predicted"/>
<evidence type="ECO:0000256" key="7">
    <source>
        <dbReference type="ARBA" id="ARBA00023268"/>
    </source>
</evidence>
<reference evidence="13 14" key="1">
    <citation type="submission" date="2019-06" db="EMBL/GenBank/DDBJ databases">
        <authorList>
            <person name="Broberg M."/>
        </authorList>
    </citation>
    <scope>NUCLEOTIDE SEQUENCE [LARGE SCALE GENOMIC DNA]</scope>
</reference>
<dbReference type="InterPro" id="IPR020843">
    <property type="entry name" value="ER"/>
</dbReference>
<keyword evidence="8" id="KW-0012">Acyltransferase</keyword>
<keyword evidence="7" id="KW-0511">Multifunctional enzyme</keyword>
<dbReference type="InterPro" id="IPR014030">
    <property type="entry name" value="Ketoacyl_synth_N"/>
</dbReference>
<evidence type="ECO:0000256" key="2">
    <source>
        <dbReference type="ARBA" id="ARBA00022450"/>
    </source>
</evidence>
<dbReference type="Pfam" id="PF08659">
    <property type="entry name" value="KR"/>
    <property type="match status" value="1"/>
</dbReference>
<dbReference type="InterPro" id="IPR013217">
    <property type="entry name" value="Methyltransf_12"/>
</dbReference>
<dbReference type="InterPro" id="IPR036736">
    <property type="entry name" value="ACP-like_sf"/>
</dbReference>
<dbReference type="PROSITE" id="PS00606">
    <property type="entry name" value="KS3_1"/>
    <property type="match status" value="1"/>
</dbReference>
<feature type="active site" description="Proton donor; for dehydratase activity" evidence="9">
    <location>
        <position position="1223"/>
    </location>
</feature>
<feature type="domain" description="PKS/mFAS DH" evidence="12">
    <location>
        <begin position="999"/>
        <end position="1313"/>
    </location>
</feature>
<evidence type="ECO:0000256" key="8">
    <source>
        <dbReference type="ARBA" id="ARBA00023315"/>
    </source>
</evidence>
<dbReference type="SUPFAM" id="SSF53901">
    <property type="entry name" value="Thiolase-like"/>
    <property type="match status" value="1"/>
</dbReference>
<dbReference type="SMART" id="SM00826">
    <property type="entry name" value="PKS_DH"/>
    <property type="match status" value="1"/>
</dbReference>
<evidence type="ECO:0000256" key="9">
    <source>
        <dbReference type="PROSITE-ProRule" id="PRU01363"/>
    </source>
</evidence>
<dbReference type="InterPro" id="IPR056501">
    <property type="entry name" value="NAD-bd_HRPKS_sdrA"/>
</dbReference>
<dbReference type="InterPro" id="IPR049900">
    <property type="entry name" value="PKS_mFAS_DH"/>
</dbReference>
<gene>
    <name evidence="13" type="ORF">CLO192961_LOCUS339610</name>
</gene>
<dbReference type="InterPro" id="IPR020807">
    <property type="entry name" value="PKS_DH"/>
</dbReference>
<dbReference type="PANTHER" id="PTHR43775">
    <property type="entry name" value="FATTY ACID SYNTHASE"/>
    <property type="match status" value="1"/>
</dbReference>
<feature type="active site" description="Proton acceptor; for dehydratase activity" evidence="9">
    <location>
        <position position="1031"/>
    </location>
</feature>
<dbReference type="Gene3D" id="3.30.70.3290">
    <property type="match status" value="1"/>
</dbReference>
<dbReference type="Pfam" id="PF00109">
    <property type="entry name" value="ketoacyl-synt"/>
    <property type="match status" value="1"/>
</dbReference>
<dbReference type="Pfam" id="PF02801">
    <property type="entry name" value="Ketoacyl-synt_C"/>
    <property type="match status" value="1"/>
</dbReference>
<dbReference type="CDD" id="cd05195">
    <property type="entry name" value="enoyl_red"/>
    <property type="match status" value="1"/>
</dbReference>
<evidence type="ECO:0000259" key="10">
    <source>
        <dbReference type="PROSITE" id="PS50075"/>
    </source>
</evidence>
<dbReference type="InterPro" id="IPR009081">
    <property type="entry name" value="PP-bd_ACP"/>
</dbReference>
<dbReference type="CDD" id="cd02440">
    <property type="entry name" value="AdoMet_MTases"/>
    <property type="match status" value="1"/>
</dbReference>
<feature type="domain" description="Ketosynthase family 3 (KS3)" evidence="11">
    <location>
        <begin position="19"/>
        <end position="442"/>
    </location>
</feature>
<dbReference type="InterPro" id="IPR049552">
    <property type="entry name" value="PKS_DH_N"/>
</dbReference>
<comment type="pathway">
    <text evidence="1">Secondary metabolite biosynthesis.</text>
</comment>
<dbReference type="PROSITE" id="PS52004">
    <property type="entry name" value="KS3_2"/>
    <property type="match status" value="1"/>
</dbReference>
<dbReference type="Pfam" id="PF13602">
    <property type="entry name" value="ADH_zinc_N_2"/>
    <property type="match status" value="1"/>
</dbReference>
<dbReference type="SUPFAM" id="SSF53335">
    <property type="entry name" value="S-adenosyl-L-methionine-dependent methyltransferases"/>
    <property type="match status" value="1"/>
</dbReference>
<evidence type="ECO:0000259" key="11">
    <source>
        <dbReference type="PROSITE" id="PS52004"/>
    </source>
</evidence>
<dbReference type="InterPro" id="IPR049551">
    <property type="entry name" value="PKS_DH_C"/>
</dbReference>
<dbReference type="SMART" id="SM00829">
    <property type="entry name" value="PKS_ER"/>
    <property type="match status" value="1"/>
</dbReference>
<dbReference type="InterPro" id="IPR042104">
    <property type="entry name" value="PKS_dehydratase_sf"/>
</dbReference>
<evidence type="ECO:0000313" key="13">
    <source>
        <dbReference type="EMBL" id="VUC33075.1"/>
    </source>
</evidence>
<dbReference type="SMART" id="SM00827">
    <property type="entry name" value="PKS_AT"/>
    <property type="match status" value="1"/>
</dbReference>
<dbReference type="InterPro" id="IPR057326">
    <property type="entry name" value="KR_dom"/>
</dbReference>
<dbReference type="Pfam" id="PF08242">
    <property type="entry name" value="Methyltransf_12"/>
    <property type="match status" value="1"/>
</dbReference>
<dbReference type="InterPro" id="IPR020806">
    <property type="entry name" value="PKS_PP-bd"/>
</dbReference>
<dbReference type="InterPro" id="IPR006162">
    <property type="entry name" value="Ppantetheine_attach_site"/>
</dbReference>
<dbReference type="Gene3D" id="3.90.180.10">
    <property type="entry name" value="Medium-chain alcohol dehydrogenases, catalytic domain"/>
    <property type="match status" value="1"/>
</dbReference>
<organism evidence="13 14">
    <name type="scientific">Bionectria ochroleuca</name>
    <name type="common">Gliocladium roseum</name>
    <dbReference type="NCBI Taxonomy" id="29856"/>
    <lineage>
        <taxon>Eukaryota</taxon>
        <taxon>Fungi</taxon>
        <taxon>Dikarya</taxon>
        <taxon>Ascomycota</taxon>
        <taxon>Pezizomycotina</taxon>
        <taxon>Sordariomycetes</taxon>
        <taxon>Hypocreomycetidae</taxon>
        <taxon>Hypocreales</taxon>
        <taxon>Bionectriaceae</taxon>
        <taxon>Clonostachys</taxon>
    </lineage>
</organism>
<name>A0ABY6UNZ8_BIOOC</name>
<sequence length="2613" mass="287677">MAEFSSSTQPTKLPTTTPAEDIAIVGYSFRLPQDVNDDKAFWGILQNRKNLMTEWPSSRVNADSFRNNPQHKFTGKGGHFVNDDVQAFDAPFFSVTVKEAASIDPMQRWTLEASYRALENAGIPVEQLRGSRTAVFSASMIEDYSRMTARDPDNIERMAATGGTVACIIPNRVSWYFDLRGPSIHVNTACSSSMSALDMACKSIRSGDATCALVTGCNVIMDPGIIQSLSDQNFLSPDGLCYSFDHRANGYARGEGVVVLVLKPVAEAIRNGDTIRAVIRSIGSNQDGHTPVLTQPSAKSQEDLIRHVYAQANLPLCDTRYVEAHGTGTKVGDPIEIKAIGRVFRKYRSSEEPLYVGSVKANFGHLEGASALVSVLKSIAVVEKGVIPPNALFEKINPEIDNDFYNTTVPTTSIAWPSSGLRRVSVNSFGFGGSNTHVVIDDARSYLEDRGMVGNHCTTSDTHVNGMDDRKVQTNGHHQDGNHVLTNGNGNGPLNGHHLRNGVNHDTKNGTTITQAEKSYSAGVDLPKILVFSAADEKAMKRVMKAYEDYFVNQASKNSSKLAQLAYTLSDHRSRMLWRSFALARPGSETIEPAFSPAKAIRSSVDANLAFVFTGQGAQYVGMGHGLLQFPVYKETLRKIDSIYSGLGCEWSILEIQDYQERVDSPDYSQPLSTAVQLGLVDLLKSFGLGPKGVVGHSSGEIAAAYSIGALSLESACRVAYFRGQLAGKLKSAHESSPGAMISISLSEDEVSTYLQSVEGKDISTSVCTACINSPLNCTLSGPEDAIDMIKSKADKDGIFAQKLKTGVAYHSPFVKAIADEYCTLIGILESGEVAQIPMVSSVSGKRVLPAELASAQYWVNNMVSPVRFADAIQLLTQKSSTLKVGLSGFSDIIEVGPHPALRRPVLDTVGQEANRKKQIRYLGILHKSRPVVETALEAVGQLFCLGHQVSISSVNQRRPSDSAEFLLDCPEYPFDRTHRYWAESRISRDYRLRGRVHGETLGVRASDWNPLEPSWRNFLTVEATPWFKDHVVDGTVLFPAMGMLVMAMEAVYQVIPEDKTVAGYYFQTAEFKNPVIIQETWEDRIETQMRLRTVNSPKVAGESQWFETILYSYSRDQWTECFRSTLKVEYEVAASSEASKQRLEGHEEIRHYYDQAKSSCKNFISPDAFYRDAAKNGIQWGPTFQLIQDAFYDEKRNIAIGKVDISKGRHATSSLVHPAVLDQAFHMLRISRGQQPSGNIPIRIQGAWFAASGWQSPHTESIRLVANSKVRSILHGQSTGEDGSIHALADDGTVLCTIERAVTSPIARSEDSEERKLLYKIEWKPQLSLMTNEQLERECLSQAPARDESLILSNHINLVNVLGLVAGRTLKTVDGSMVPQKLSRHFKWLEDQVKNLSPSQREDVDNLSDEEVEARLCEVEEALPAWGVYIACARKLQSMLAGEVDPLQIVFESDQAKMFYENLFLNLCSDGRLFPVLELSSHQNPALRVIEVGAGTGGVTRHLFKAWGEREKRTGAPSFAHYTYTDISPMFFEKASNLWSDLVSQDRISFKTFDLGAPIQDQGFEAGTYDLLVAGSVMHATPDLEFTIRNVRKLLKPGGKLLLLETVKPSDIAVNFMAGLVPGWWVATEKWRANSAAVDESVWDRCLRNNGFSGNDRVIRDYETEQCHIMSIIVTTAIEEPRPDDIKATSRGLVVVTDTTPSAQQSDLATAVVNKLKKYGDSSVCSFTPALTQEATKNWNEDTIVIFVGEVNNRPVLANLSEDDFSSLQILMKHAKNLIWVTGTHCDDEHYPDYSLVQGFLRTIRAEQPENHIVNIAIEDRMNEEGCANIISTIFNDAFGHSPNKELEYSVQNGLITIGRAVENVSANEAHRALVSAQEKVLRWEDEPELQLSIGTHGDLTSLRFVRDELTDTPLGQNEIEIEAHAWGLGTRELDSALGLIDEDQDMIGSDCSGIVTRLGPGCGTPFKEGDRVYMSTRGSIRKHPRALETSVIQIPDALSFAKAVSEILPTMTAYCALIDISRLEKQERVLITNGADSLGQSAIRIAQRQGAETFVTVASEEQRRLLVDNLSLHEDHVLLAEGSLFAQQISRATGGQGVDVVFNLLPGQDVLQASLKCLAANGHFISTKSADTDANFAIALNQMKANVSLATINVLRLTPKKTARLLQDAVNLVQEGSYKFGKDLEIFEASEIDKAFQRLQSGELNGRVVVTPKANNLVRQFCIDERPWKFLPNASYLVAGGSGGLGRDIIKWMVRRGARHLIVPSRSGATSKAAKSWVSELKAGGVNIVTPLCDVASRDDLSRLLEEVSTTMPPIRGCINAAMALEDAIFQDNMKFSQWDTTVRSKVQTSWTLHKLLPNDLDFFIMFSSLAGVVGQMGSANYSAGCSFQDTIVRYRRSQGLKAISIDIGWMVNVGIIAEKFTFQRQRQIANDMQLLTDVDLLAVLTMCCDPNVDYPQLEECKGQIPFGLDNPRRHLLLNEPVPSILDRPLLSTFSYVTGSKNSDKMTKDDEVEKAVALFRQSSDSGERATLVFQALAARLGRAMSIPASDVEPNKALSAYGVDSLMAVELRNWIGRELGATVAVFDIVGAMPIASIADLIAERSTIGKTSK</sequence>
<dbReference type="InterPro" id="IPR016035">
    <property type="entry name" value="Acyl_Trfase/lysoPLipase"/>
</dbReference>
<dbReference type="SMART" id="SM00823">
    <property type="entry name" value="PKS_PP"/>
    <property type="match status" value="1"/>
</dbReference>